<accession>A0ABS5PV01</accession>
<gene>
    <name evidence="2" type="ORF">KHM83_16415</name>
</gene>
<feature type="domain" description="CHAT" evidence="1">
    <location>
        <begin position="452"/>
        <end position="563"/>
    </location>
</feature>
<name>A0ABS5PV01_9FIRM</name>
<keyword evidence="3" id="KW-1185">Reference proteome</keyword>
<evidence type="ECO:0000259" key="1">
    <source>
        <dbReference type="Pfam" id="PF12770"/>
    </source>
</evidence>
<dbReference type="InterPro" id="IPR024983">
    <property type="entry name" value="CHAT_dom"/>
</dbReference>
<proteinExistence type="predicted"/>
<sequence length="701" mass="79704">MDEAALYQLIVFNYYVLFEQEGIDVDYQAIVSANAYDASQTMHVWDETLNPILPAFWYILHLPRMGFDVIDNDIELVLHAHDEPHNIIPYPYTVSEPLIQQELNRGIVNPTLIICADAIYDAVIQDKTLASSVLGIVKVSELSTALMQQHWQQLKDRIVENYENAVPCVIDPSFKLTEWDERKILPLIPLANQFGYSKQLIDEVSALNTKGHHNRYVMGMRQRLLTVYRKMAENDPQFKARTEKDLIENPNFNGVPLVITLPGIMKHQKKNLKRMQQLPKVEKEVIQILGTHRAAAKNALYIEMGSISQELFTALADLESHCKDVRKINNAYVWRILKKIGKLLSQKLESHDIDIIHNVSQLTVFSDFPIGLAILPGCTSPLCCIKPISYRPLTPLTKALQYEMLKPPQIYLGKQLKIVIAECVERDDNIRSTCDALSQTLVELTKNEADVSLVIEEISSVNQFKQMLKEHTDADILLVSAHGTYHVEHNMAGLVIGDQIWMADDNDIEVPPVVLLSACHVMPRGHGVVTVGDLFVRAGAKAVLGTFIPVNVRRNATLIARLFTIIFEVRRGWSHMRTLDQIWSDVVGTNPIHEIIASSSLKYSKLEIWANTLREDGSFPQADFKNKYSVGRLRPSHAYEDTETILREIAYRDGLGAYYDAYIHTHGYFPESVFYQFIGMPENIFLRNAVMEQFAIEDDPI</sequence>
<evidence type="ECO:0000313" key="3">
    <source>
        <dbReference type="Proteomes" id="UP000746471"/>
    </source>
</evidence>
<dbReference type="Proteomes" id="UP000746471">
    <property type="component" value="Unassembled WGS sequence"/>
</dbReference>
<dbReference type="EMBL" id="JAHBCL010000034">
    <property type="protein sequence ID" value="MBS7528274.1"/>
    <property type="molecule type" value="Genomic_DNA"/>
</dbReference>
<dbReference type="RefSeq" id="WP_213238135.1">
    <property type="nucleotide sequence ID" value="NZ_JAHBCL010000034.1"/>
</dbReference>
<dbReference type="Pfam" id="PF12770">
    <property type="entry name" value="CHAT"/>
    <property type="match status" value="1"/>
</dbReference>
<comment type="caution">
    <text evidence="2">The sequence shown here is derived from an EMBL/GenBank/DDBJ whole genome shotgun (WGS) entry which is preliminary data.</text>
</comment>
<organism evidence="2 3">
    <name type="scientific">Fusibacter paucivorans</name>
    <dbReference type="NCBI Taxonomy" id="76009"/>
    <lineage>
        <taxon>Bacteria</taxon>
        <taxon>Bacillati</taxon>
        <taxon>Bacillota</taxon>
        <taxon>Clostridia</taxon>
        <taxon>Eubacteriales</taxon>
        <taxon>Eubacteriales Family XII. Incertae Sedis</taxon>
        <taxon>Fusibacter</taxon>
    </lineage>
</organism>
<evidence type="ECO:0000313" key="2">
    <source>
        <dbReference type="EMBL" id="MBS7528274.1"/>
    </source>
</evidence>
<protein>
    <submittedName>
        <fullName evidence="2">CHAT domain-containing protein</fullName>
    </submittedName>
</protein>
<reference evidence="2 3" key="1">
    <citation type="submission" date="2021-05" db="EMBL/GenBank/DDBJ databases">
        <title>Fusibacter ferrireducens sp. nov., an anaerobic, sulfur- and Fe-reducing bacterium isolated from the mangrove sediment.</title>
        <authorList>
            <person name="Qiu D."/>
        </authorList>
    </citation>
    <scope>NUCLEOTIDE SEQUENCE [LARGE SCALE GENOMIC DNA]</scope>
    <source>
        <strain evidence="2 3">DSM 12116</strain>
    </source>
</reference>